<organism evidence="6 7">
    <name type="scientific">Rahnella sp. (strain Y9602)</name>
    <dbReference type="NCBI Taxonomy" id="2703885"/>
    <lineage>
        <taxon>Bacteria</taxon>
        <taxon>Pseudomonadati</taxon>
        <taxon>Pseudomonadota</taxon>
        <taxon>Gammaproteobacteria</taxon>
        <taxon>Enterobacterales</taxon>
        <taxon>Yersiniaceae</taxon>
        <taxon>Rahnella</taxon>
    </lineage>
</organism>
<evidence type="ECO:0000256" key="3">
    <source>
        <dbReference type="ARBA" id="ARBA00022729"/>
    </source>
</evidence>
<evidence type="ECO:0000313" key="6">
    <source>
        <dbReference type="EMBL" id="ADW74835.1"/>
    </source>
</evidence>
<protein>
    <submittedName>
        <fullName evidence="6">Filamentous hemagglutinin family outer membrane protein</fullName>
    </submittedName>
</protein>
<evidence type="ECO:0000256" key="2">
    <source>
        <dbReference type="ARBA" id="ARBA00022525"/>
    </source>
</evidence>
<dbReference type="InterPro" id="IPR008638">
    <property type="entry name" value="FhaB/CdiA-like_TPS"/>
</dbReference>
<sequence length="1518" mass="152407">MNCIFSVIWNHSRNAFVVVSELTTRRGKRSDVRAIQVDDHSTPFNGAITPPPFAIALISFIVSFMPVISMAADLPTGGNVVLGSGQIGAAADHQLTINQSGQKMAIDWQSFNIGKDNKVTFVQPGADSVALNRVIGADGSKIMGQLNANGRVFLINPNGVLFGQGASVSVGGLVASTLNISNQDFANGKYRFRGDGSNASVINQGTINAADGGAVVLLGGTVSNQGVIVAKQGSVALAAGNAVTLDFAGDGLLNVQVDEATRNALVENRQLIQADGGQVIMTAAASNALLRTVVNNTGVIEARGLQNKNGKISLGGSDSGLVRVAGTLDASSPHGTGGAIQITGQNIALTSATLNVSGARGGGSIKIGGDAQGKGPLANAQGVSVDAGSSVKADAGTTGKGGNIVVWSNGTTVAKGNFSARGGTQSGDGGSVETSGHHVDFTGIQVNTSATQGKTGNWRVDPEDLNVDDASAATINAALLNTDVTLQTTGTLTSTATGLGDISVNSALSWSSPNTLTLDSFHSIAINANVSVTGAGGLVLVTNNNSNGTSSGSGDLTFAKGVSASFTAPEGSGQRLNINGSAYTLVYSMADIDGIDGDPASSGAITDQTAAGGLAGHYALARNQDASGVIYTNALVGSNYDYDSPFSGTFEGLGHTLSNLTITAPDANNTGLFGDNQGATVRDLGVVNGAISGGSYVGGIVSMNQSSSSVLNSYFSGTVSTSSSGIMVGGIAGFNGNNSTIANSYSMGTVTGTRWTGGITGYNGSALVTNSHSSSNVNGGNGDYVGGVVGANESATITNSYSTGNVSGNTRVGGVAGNSYRGSISDSYNTGNISGNSFVGGVVGLNDTASSLANSYNFGNVQADYNVGGVAGYNDSAIFSSYSTGQVRGATGSNAGGAIGYNQANSTVTNVYWNSVTSGNTVGIGGGVTSGVTGLTLAQLQGVLPSYFDNTVWGTASGLYPYLKSQYPNGTPQAISGFAQNSDAAGQVSTVINGLVVGTSSIGAGGYYYSLLAPGTLANTDVFTYAQSGGNLANTFTQGVTGTTSNINLTADTLVLTGNENSLSSLLTDLNTASGSADSAHKLFTLDASGLNATGNVQFTRAGSFIFDQSLSAVGNSNVSVAGDLTIALGEHVSGSDVVLSTTGAFINNAGSHAVTASTVGGHHWVIYSNTPATGTFTGLNSNNTAIWNASINTLPASSVTGNRYVFRYQPTVTYTPANVSKTYGDTADVSSAYTTSGVSAGVTGAFAADTLANVVAGTLAISSTGTAATAGAGTYAILASQGTLSGLQGYLVALASHGNLTVNARHVTVAASSGSSTYGATPVQPALSAIGLVNGQDVSVLSGLSSTGISGTTNVGTHVVRVEGVLTNGNYRVTQTSDGQWIVAPRALAVIANNLGKIVNTSDPALTWFTNGNLVNGDHLNGNLTRSAGETAGQYRIEQGSLNNSNYAIAFTDGTFNIGVTPLNQLLSLLNAPENVAVVTTQPLRKLPTPTTSLAVQLPSDSLYSVIEQGLRLPEGL</sequence>
<dbReference type="Proteomes" id="UP000007257">
    <property type="component" value="Chromosome"/>
</dbReference>
<dbReference type="InterPro" id="IPR012334">
    <property type="entry name" value="Pectin_lyas_fold"/>
</dbReference>
<name>A0A0H3FCT9_RAHSY</name>
<dbReference type="eggNOG" id="COG3210">
    <property type="taxonomic scope" value="Bacteria"/>
</dbReference>
<dbReference type="HOGENOM" id="CLU_242698_0_0_6"/>
<dbReference type="PANTHER" id="PTHR12338">
    <property type="entry name" value="AUTOTRANSPORTER"/>
    <property type="match status" value="1"/>
</dbReference>
<dbReference type="Gene3D" id="2.160.20.110">
    <property type="match status" value="1"/>
</dbReference>
<dbReference type="Gene3D" id="2.160.20.10">
    <property type="entry name" value="Single-stranded right-handed beta-helix, Pectin lyase-like"/>
    <property type="match status" value="1"/>
</dbReference>
<evidence type="ECO:0000313" key="7">
    <source>
        <dbReference type="Proteomes" id="UP000007257"/>
    </source>
</evidence>
<dbReference type="InterPro" id="IPR024973">
    <property type="entry name" value="ESPR"/>
</dbReference>
<feature type="domain" description="Filamentous haemagglutinin FhaB/tRNA nuclease CdiA-like TPS" evidence="5">
    <location>
        <begin position="71"/>
        <end position="184"/>
    </location>
</feature>
<dbReference type="InterPro" id="IPR011050">
    <property type="entry name" value="Pectin_lyase_fold/virulence"/>
</dbReference>
<dbReference type="Pfam" id="PF05860">
    <property type="entry name" value="TPS"/>
    <property type="match status" value="1"/>
</dbReference>
<dbReference type="NCBIfam" id="TIGR01901">
    <property type="entry name" value="adhes_NPXG"/>
    <property type="match status" value="1"/>
</dbReference>
<evidence type="ECO:0000256" key="4">
    <source>
        <dbReference type="SAM" id="MobiDB-lite"/>
    </source>
</evidence>
<dbReference type="PANTHER" id="PTHR12338:SF8">
    <property type="entry name" value="HEME_HEMOPEXIN-BINDING PROTEIN"/>
    <property type="match status" value="1"/>
</dbReference>
<evidence type="ECO:0000259" key="5">
    <source>
        <dbReference type="SMART" id="SM00912"/>
    </source>
</evidence>
<proteinExistence type="predicted"/>
<dbReference type="SUPFAM" id="SSF51126">
    <property type="entry name" value="Pectin lyase-like"/>
    <property type="match status" value="1"/>
</dbReference>
<dbReference type="Pfam" id="PF13018">
    <property type="entry name" value="ESPR"/>
    <property type="match status" value="1"/>
</dbReference>
<dbReference type="KEGG" id="rah:Rahaq_3241"/>
<keyword evidence="3" id="KW-0732">Signal</keyword>
<dbReference type="SMART" id="SM00912">
    <property type="entry name" value="Haemagg_act"/>
    <property type="match status" value="1"/>
</dbReference>
<dbReference type="InterPro" id="IPR041286">
    <property type="entry name" value="MBG_2"/>
</dbReference>
<dbReference type="Pfam" id="PF18676">
    <property type="entry name" value="MBG_2"/>
    <property type="match status" value="2"/>
</dbReference>
<feature type="region of interest" description="Disordered" evidence="4">
    <location>
        <begin position="417"/>
        <end position="437"/>
    </location>
</feature>
<comment type="subcellular location">
    <subcellularLocation>
        <location evidence="1">Secreted</location>
    </subcellularLocation>
</comment>
<dbReference type="InterPro" id="IPR050909">
    <property type="entry name" value="Bact_Autotransporter_VF"/>
</dbReference>
<dbReference type="GO" id="GO:0005576">
    <property type="term" value="C:extracellular region"/>
    <property type="evidence" value="ECO:0007669"/>
    <property type="project" value="UniProtKB-SubCell"/>
</dbReference>
<dbReference type="OrthoDB" id="218680at2"/>
<dbReference type="InterPro" id="IPR011493">
    <property type="entry name" value="GLUG"/>
</dbReference>
<gene>
    <name evidence="6" type="ordered locus">Rahaq_3241</name>
</gene>
<dbReference type="Pfam" id="PF07581">
    <property type="entry name" value="Glug"/>
    <property type="match status" value="2"/>
</dbReference>
<accession>A0A0H3FCT9</accession>
<dbReference type="EMBL" id="CP002505">
    <property type="protein sequence ID" value="ADW74835.1"/>
    <property type="molecule type" value="Genomic_DNA"/>
</dbReference>
<dbReference type="RefSeq" id="WP_013576530.1">
    <property type="nucleotide sequence ID" value="NC_015061.1"/>
</dbReference>
<reference evidence="6 7" key="2">
    <citation type="journal article" date="2012" name="J. Bacteriol.">
        <title>Complete Genome Sequence of Rahnella sp. Strain Y9602, a Gammaproteobacterium Isolate from Metal- and Radionuclide-Contaminated Soil.</title>
        <authorList>
            <person name="Martinez R.J."/>
            <person name="Bruce D."/>
            <person name="Detter C."/>
            <person name="Goodwin L.A."/>
            <person name="Han J."/>
            <person name="Han C.S."/>
            <person name="Held B."/>
            <person name="Land M.L."/>
            <person name="Mikhailova N."/>
            <person name="Nolan M."/>
            <person name="Pennacchio L."/>
            <person name="Pitluck S."/>
            <person name="Tapia R."/>
            <person name="Woyke T."/>
            <person name="Sobecky P.A."/>
        </authorList>
    </citation>
    <scope>NUCLEOTIDE SEQUENCE [LARGE SCALE GENOMIC DNA]</scope>
    <source>
        <strain evidence="6 7">Y9602</strain>
    </source>
</reference>
<keyword evidence="2" id="KW-0964">Secreted</keyword>
<reference evidence="7" key="1">
    <citation type="submission" date="2011-01" db="EMBL/GenBank/DDBJ databases">
        <title>Complete sequence of chromosome of Rahnella sp. Y9602.</title>
        <authorList>
            <consortium name="US DOE Joint Genome Institute"/>
            <person name="Lucas S."/>
            <person name="Copeland A."/>
            <person name="Lapidus A."/>
            <person name="Cheng J.-F."/>
            <person name="Goodwin L."/>
            <person name="Pitluck S."/>
            <person name="Lu M."/>
            <person name="Detter J.C."/>
            <person name="Han C."/>
            <person name="Tapia R."/>
            <person name="Land M."/>
            <person name="Hauser L."/>
            <person name="Kyrpides N."/>
            <person name="Ivanova N."/>
            <person name="Ovchinnikova G."/>
            <person name="Pagani I."/>
            <person name="Sobecky P.A."/>
            <person name="Martinez R.J."/>
            <person name="Woyke T."/>
        </authorList>
    </citation>
    <scope>NUCLEOTIDE SEQUENCE [LARGE SCALE GENOMIC DNA]</scope>
    <source>
        <strain evidence="7">Y9602</strain>
    </source>
</reference>
<evidence type="ECO:0000256" key="1">
    <source>
        <dbReference type="ARBA" id="ARBA00004613"/>
    </source>
</evidence>